<organism evidence="1 2">
    <name type="scientific">Paenibacillus polymyxa (strain SC2)</name>
    <name type="common">Bacillus polymyxa</name>
    <dbReference type="NCBI Taxonomy" id="886882"/>
    <lineage>
        <taxon>Bacteria</taxon>
        <taxon>Bacillati</taxon>
        <taxon>Bacillota</taxon>
        <taxon>Bacilli</taxon>
        <taxon>Bacillales</taxon>
        <taxon>Paenibacillaceae</taxon>
        <taxon>Paenibacillus</taxon>
    </lineage>
</organism>
<name>E3EI13_PAEPS</name>
<gene>
    <name evidence="1" type="primary">yddS</name>
    <name evidence="1" type="ORF">PPSC2_12350</name>
</gene>
<dbReference type="AlphaFoldDB" id="E3EI13"/>
<accession>E3EI13</accession>
<dbReference type="HOGENOM" id="CLU_3010026_0_0_9"/>
<dbReference type="RefSeq" id="WP_013371206.1">
    <property type="nucleotide sequence ID" value="NC_014622.2"/>
</dbReference>
<dbReference type="Proteomes" id="UP000006868">
    <property type="component" value="Chromosome"/>
</dbReference>
<evidence type="ECO:0000313" key="2">
    <source>
        <dbReference type="Proteomes" id="UP000006868"/>
    </source>
</evidence>
<evidence type="ECO:0000313" key="1">
    <source>
        <dbReference type="EMBL" id="ADO56602.1"/>
    </source>
</evidence>
<reference evidence="1 2" key="1">
    <citation type="journal article" date="2011" name="J. Bacteriol.">
        <title>Complete genome sequence of Paenibacillus polymyxa SC2, a strain of plant growth-promoting Rhizobacterium with broad-spectrum antimicrobial activity.</title>
        <authorList>
            <person name="Ma M."/>
            <person name="Wang C."/>
            <person name="Ding Y."/>
            <person name="Li L."/>
            <person name="Shen D."/>
            <person name="Jiang X."/>
            <person name="Guan D."/>
            <person name="Cao F."/>
            <person name="Chen H."/>
            <person name="Feng R."/>
            <person name="Wang X."/>
            <person name="Ge Y."/>
            <person name="Yao L."/>
            <person name="Bing X."/>
            <person name="Yang X."/>
            <person name="Li J."/>
            <person name="Du B."/>
        </authorList>
    </citation>
    <scope>NUCLEOTIDE SEQUENCE [LARGE SCALE GENOMIC DNA]</scope>
    <source>
        <strain evidence="1 2">SC2</strain>
    </source>
</reference>
<proteinExistence type="predicted"/>
<dbReference type="PATRIC" id="fig|886882.15.peg.2620"/>
<protein>
    <submittedName>
        <fullName evidence="1">MFS transporter</fullName>
    </submittedName>
</protein>
<dbReference type="EMBL" id="CP002213">
    <property type="protein sequence ID" value="ADO56602.1"/>
    <property type="molecule type" value="Genomic_DNA"/>
</dbReference>
<dbReference type="KEGG" id="ppm:PPSC2_12350"/>
<sequence>MVETIPENKQTSVQIPPSIMEYMESPLKHLQLHARTMKVVVASQICGGAGLAAGIP</sequence>